<reference evidence="1 2" key="1">
    <citation type="journal article" date="2016" name="Nat. Commun.">
        <title>Thousands of microbial genomes shed light on interconnected biogeochemical processes in an aquifer system.</title>
        <authorList>
            <person name="Anantharaman K."/>
            <person name="Brown C.T."/>
            <person name="Hug L.A."/>
            <person name="Sharon I."/>
            <person name="Castelle C.J."/>
            <person name="Probst A.J."/>
            <person name="Thomas B.C."/>
            <person name="Singh A."/>
            <person name="Wilkins M.J."/>
            <person name="Karaoz U."/>
            <person name="Brodie E.L."/>
            <person name="Williams K.H."/>
            <person name="Hubbard S.S."/>
            <person name="Banfield J.F."/>
        </authorList>
    </citation>
    <scope>NUCLEOTIDE SEQUENCE [LARGE SCALE GENOMIC DNA]</scope>
</reference>
<dbReference type="SUPFAM" id="SSF52540">
    <property type="entry name" value="P-loop containing nucleoside triphosphate hydrolases"/>
    <property type="match status" value="1"/>
</dbReference>
<organism evidence="1 2">
    <name type="scientific">Candidatus Fischerbacteria bacterium RBG_13_37_8</name>
    <dbReference type="NCBI Taxonomy" id="1817863"/>
    <lineage>
        <taxon>Bacteria</taxon>
        <taxon>Candidatus Fischeribacteriota</taxon>
    </lineage>
</organism>
<accession>A0A1F5VUR2</accession>
<dbReference type="Proteomes" id="UP000178943">
    <property type="component" value="Unassembled WGS sequence"/>
</dbReference>
<dbReference type="PANTHER" id="PTHR30050">
    <property type="entry name" value="CHROMOSOMAL REPLICATION INITIATOR PROTEIN DNAA"/>
    <property type="match status" value="1"/>
</dbReference>
<gene>
    <name evidence="1" type="ORF">A2Y62_04730</name>
</gene>
<name>A0A1F5VUR2_9BACT</name>
<protein>
    <submittedName>
        <fullName evidence="1">Uncharacterized protein</fullName>
    </submittedName>
</protein>
<dbReference type="InterPro" id="IPR027417">
    <property type="entry name" value="P-loop_NTPase"/>
</dbReference>
<dbReference type="GO" id="GO:0006260">
    <property type="term" value="P:DNA replication"/>
    <property type="evidence" value="ECO:0007669"/>
    <property type="project" value="TreeGrafter"/>
</dbReference>
<dbReference type="AlphaFoldDB" id="A0A1F5VUR2"/>
<dbReference type="Gene3D" id="3.40.50.300">
    <property type="entry name" value="P-loop containing nucleotide triphosphate hydrolases"/>
    <property type="match status" value="1"/>
</dbReference>
<proteinExistence type="predicted"/>
<evidence type="ECO:0000313" key="1">
    <source>
        <dbReference type="EMBL" id="OGF67073.1"/>
    </source>
</evidence>
<comment type="caution">
    <text evidence="1">The sequence shown here is derived from an EMBL/GenBank/DDBJ whole genome shotgun (WGS) entry which is preliminary data.</text>
</comment>
<dbReference type="PANTHER" id="PTHR30050:SF4">
    <property type="entry name" value="ATP-BINDING PROTEIN RV3427C IN INSERTION SEQUENCE-RELATED"/>
    <property type="match status" value="1"/>
</dbReference>
<dbReference type="EMBL" id="MFGW01000071">
    <property type="protein sequence ID" value="OGF67073.1"/>
    <property type="molecule type" value="Genomic_DNA"/>
</dbReference>
<dbReference type="STRING" id="1817863.A2Y62_04730"/>
<evidence type="ECO:0000313" key="2">
    <source>
        <dbReference type="Proteomes" id="UP000178943"/>
    </source>
</evidence>
<sequence>MDYKKIQDIKKWHQENITKIGIPNRFINCDKSTIEKYIWNKALLAINNNNGLYIYGPVGTGKTYLACTILKEKLLEYKPYLINIGLNIKNNSQNMPELTTILHEEIIEKIQVPDGGSITKMKEADIAEDLGLVFVQPLINIDFVGFNTLLRKIKGTFTMKESTYDENIENESSIVANYSDCLILCIDDLDIEKLSDWSKNILYEIIENRYCNKLITIITTNYNHKELAKKYSDKIVSRLCEMCEPIKLAGTDRRLSKYQKKAAAKKNK</sequence>